<dbReference type="AlphaFoldDB" id="A0A8R1EBC6"/>
<evidence type="ECO:0000313" key="2">
    <source>
        <dbReference type="Proteomes" id="UP000005237"/>
    </source>
</evidence>
<reference evidence="2" key="1">
    <citation type="submission" date="2010-08" db="EMBL/GenBank/DDBJ databases">
        <authorList>
            <consortium name="Caenorhabditis japonica Sequencing Consortium"/>
            <person name="Wilson R.K."/>
        </authorList>
    </citation>
    <scope>NUCLEOTIDE SEQUENCE [LARGE SCALE GENOMIC DNA]</scope>
    <source>
        <strain evidence="2">DF5081</strain>
    </source>
</reference>
<sequence length="82" mass="9163">MERDCISHNSWASCPTKWAIAPCKRQLRPCQRPCHSVGDSLVRWATRPFRGRLAPMAVGSLSARPPICIFAVLLFCPLDPNT</sequence>
<protein>
    <submittedName>
        <fullName evidence="1">Uncharacterized protein</fullName>
    </submittedName>
</protein>
<reference evidence="1" key="2">
    <citation type="submission" date="2022-06" db="UniProtKB">
        <authorList>
            <consortium name="EnsemblMetazoa"/>
        </authorList>
    </citation>
    <scope>IDENTIFICATION</scope>
    <source>
        <strain evidence="1">DF5081</strain>
    </source>
</reference>
<keyword evidence="2" id="KW-1185">Reference proteome</keyword>
<accession>A0A8R1EBC6</accession>
<proteinExistence type="predicted"/>
<organism evidence="1 2">
    <name type="scientific">Caenorhabditis japonica</name>
    <dbReference type="NCBI Taxonomy" id="281687"/>
    <lineage>
        <taxon>Eukaryota</taxon>
        <taxon>Metazoa</taxon>
        <taxon>Ecdysozoa</taxon>
        <taxon>Nematoda</taxon>
        <taxon>Chromadorea</taxon>
        <taxon>Rhabditida</taxon>
        <taxon>Rhabditina</taxon>
        <taxon>Rhabditomorpha</taxon>
        <taxon>Rhabditoidea</taxon>
        <taxon>Rhabditidae</taxon>
        <taxon>Peloderinae</taxon>
        <taxon>Caenorhabditis</taxon>
    </lineage>
</organism>
<dbReference type="EnsemblMetazoa" id="CJA31510.1">
    <property type="protein sequence ID" value="CJA31510.1"/>
    <property type="gene ID" value="WBGene00207357"/>
</dbReference>
<name>A0A8R1EBC6_CAEJA</name>
<dbReference type="Proteomes" id="UP000005237">
    <property type="component" value="Unassembled WGS sequence"/>
</dbReference>
<evidence type="ECO:0000313" key="1">
    <source>
        <dbReference type="EnsemblMetazoa" id="CJA31510.1"/>
    </source>
</evidence>